<dbReference type="InterPro" id="IPR014983">
    <property type="entry name" value="GAD-rel"/>
</dbReference>
<dbReference type="RefSeq" id="WP_277415538.1">
    <property type="nucleotide sequence ID" value="NZ_CP119083.1"/>
</dbReference>
<evidence type="ECO:0000313" key="3">
    <source>
        <dbReference type="EMBL" id="WEF32822.1"/>
    </source>
</evidence>
<dbReference type="Pfam" id="PF08887">
    <property type="entry name" value="GAD-like"/>
    <property type="match status" value="1"/>
</dbReference>
<dbReference type="EMBL" id="CP119083">
    <property type="protein sequence ID" value="WEF32822.1"/>
    <property type="molecule type" value="Genomic_DNA"/>
</dbReference>
<reference evidence="3 4" key="1">
    <citation type="submission" date="2023-02" db="EMBL/GenBank/DDBJ databases">
        <title>Gemone sequence of Telluria chitinolytica ACM 3522T.</title>
        <authorList>
            <person name="Frediansyah A."/>
            <person name="Miess H."/>
            <person name="Gross H."/>
        </authorList>
    </citation>
    <scope>NUCLEOTIDE SEQUENCE [LARGE SCALE GENOMIC DNA]</scope>
    <source>
        <strain evidence="3 4">ACM 3522</strain>
    </source>
</reference>
<dbReference type="Proteomes" id="UP001216510">
    <property type="component" value="Chromosome"/>
</dbReference>
<keyword evidence="4" id="KW-1185">Reference proteome</keyword>
<name>A0ABY8BA75_9BURK</name>
<proteinExistence type="predicted"/>
<evidence type="ECO:0000259" key="2">
    <source>
        <dbReference type="Pfam" id="PF08906"/>
    </source>
</evidence>
<dbReference type="Pfam" id="PF08906">
    <property type="entry name" value="T6SS_Tdi1_C"/>
    <property type="match status" value="1"/>
</dbReference>
<gene>
    <name evidence="3" type="ORF">PX653_26070</name>
</gene>
<accession>A0ABY8BA75</accession>
<evidence type="ECO:0000259" key="1">
    <source>
        <dbReference type="Pfam" id="PF08887"/>
    </source>
</evidence>
<organism evidence="3 4">
    <name type="scientific">Pseudoduganella chitinolytica</name>
    <dbReference type="NCBI Taxonomy" id="34070"/>
    <lineage>
        <taxon>Bacteria</taxon>
        <taxon>Pseudomonadati</taxon>
        <taxon>Pseudomonadota</taxon>
        <taxon>Betaproteobacteria</taxon>
        <taxon>Burkholderiales</taxon>
        <taxon>Oxalobacteraceae</taxon>
        <taxon>Telluria group</taxon>
        <taxon>Pseudoduganella</taxon>
    </lineage>
</organism>
<feature type="domain" description="T6SS immunity protein Tdi1 C-terminal" evidence="2">
    <location>
        <begin position="129"/>
        <end position="202"/>
    </location>
</feature>
<dbReference type="InterPro" id="IPR015002">
    <property type="entry name" value="T6SS_Tdi1_C"/>
</dbReference>
<protein>
    <submittedName>
        <fullName evidence="3">GAD-like domain-containing protein</fullName>
    </submittedName>
</protein>
<evidence type="ECO:0000313" key="4">
    <source>
        <dbReference type="Proteomes" id="UP001216510"/>
    </source>
</evidence>
<sequence length="213" mass="23937">MDENFSYFLEQMGPAIDVNNVPPSTIERYRGKLPNQLLTYWEEHGWSGYADGLFWTVNPQEYEPVLEAWIGDSPFMEQDAYHIIGRTAFGGLYFWGENTGNSLQVLPWDALAFPSAGAAPYIAAGRGEEAMSWFFSTLERADFELEDDNQRPLFTPALRKLGRLKRGEMYGFVPALALGGTATIDHLQKVQAVEHLVILAQLAPLRVMQSPFG</sequence>
<feature type="domain" description="GAD-related" evidence="1">
    <location>
        <begin position="4"/>
        <end position="105"/>
    </location>
</feature>